<organism evidence="1 2">
    <name type="scientific">Paramecium octaurelia</name>
    <dbReference type="NCBI Taxonomy" id="43137"/>
    <lineage>
        <taxon>Eukaryota</taxon>
        <taxon>Sar</taxon>
        <taxon>Alveolata</taxon>
        <taxon>Ciliophora</taxon>
        <taxon>Intramacronucleata</taxon>
        <taxon>Oligohymenophorea</taxon>
        <taxon>Peniculida</taxon>
        <taxon>Parameciidae</taxon>
        <taxon>Paramecium</taxon>
    </lineage>
</organism>
<protein>
    <submittedName>
        <fullName evidence="1">Uncharacterized protein</fullName>
    </submittedName>
</protein>
<keyword evidence="2" id="KW-1185">Reference proteome</keyword>
<proteinExistence type="predicted"/>
<name>A0A8S1XM23_PAROT</name>
<reference evidence="1" key="1">
    <citation type="submission" date="2021-01" db="EMBL/GenBank/DDBJ databases">
        <authorList>
            <consortium name="Genoscope - CEA"/>
            <person name="William W."/>
        </authorList>
    </citation>
    <scope>NUCLEOTIDE SEQUENCE</scope>
</reference>
<comment type="caution">
    <text evidence="1">The sequence shown here is derived from an EMBL/GenBank/DDBJ whole genome shotgun (WGS) entry which is preliminary data.</text>
</comment>
<accession>A0A8S1XM23</accession>
<dbReference type="Proteomes" id="UP000683925">
    <property type="component" value="Unassembled WGS sequence"/>
</dbReference>
<dbReference type="AlphaFoldDB" id="A0A8S1XM23"/>
<dbReference type="EMBL" id="CAJJDP010000125">
    <property type="protein sequence ID" value="CAD8201914.1"/>
    <property type="molecule type" value="Genomic_DNA"/>
</dbReference>
<evidence type="ECO:0000313" key="1">
    <source>
        <dbReference type="EMBL" id="CAD8201914.1"/>
    </source>
</evidence>
<sequence>MLLEETRIELKLKLFDYFMFTINIKIYSHKLLRSQIYLKIIIQEQFQQMRKKNLLANQKRLLRQAQISSHVNQVKGGQINQSLWCKHGLRNFIMNLLFQLLRNGRGQN</sequence>
<gene>
    <name evidence="1" type="ORF">POCTA_138.1.T1250210</name>
</gene>
<evidence type="ECO:0000313" key="2">
    <source>
        <dbReference type="Proteomes" id="UP000683925"/>
    </source>
</evidence>